<keyword evidence="4" id="KW-1185">Reference proteome</keyword>
<reference evidence="4" key="1">
    <citation type="journal article" date="2022" name="G3 (Bethesda)">
        <title>Unveiling the complete genome sequence of Alicyclobacillus acidoterrestris DSM 3922T, a taint-producing strain.</title>
        <authorList>
            <person name="Leonardo I.C."/>
            <person name="Barreto Crespo M.T."/>
            <person name="Gaspar F.B."/>
        </authorList>
    </citation>
    <scope>NUCLEOTIDE SEQUENCE [LARGE SCALE GENOMIC DNA]</scope>
    <source>
        <strain evidence="4">DSM 3922</strain>
    </source>
</reference>
<dbReference type="PANTHER" id="PTHR43364:SF4">
    <property type="entry name" value="NAD(P)-LINKED OXIDOREDUCTASE SUPERFAMILY PROTEIN"/>
    <property type="match status" value="1"/>
</dbReference>
<sequence>MQYIKLGNTGLEVSPICIGCMGFGDPSKGHPTWALGEEKARALIKYAVEVGINFFDTANMYSQGTSEEIVGKALKDFAKRENVVIATKLCAPMRSGPNAFGLSRKAIMTEIDHSLRRLGTDYIDLYQIHRADPFTPWEETLEALHDLVKMGKVRYLGASTMRTWQFAKALHLQKMNGWTRFVSMQHNYNLIAREEENEMIPLCADEGIQTLVYSPLARGRLARPWGEVTARAEAEPAAAKLYEATAAADQKIIEEIGNIAAERGVSRAEISLAWLYRNPVVAAPIIGSLKTSHIDQAIHSLSITLTDEEAERLEALYTPRVDPMVKNSDPKGIAETAASVGLRVAISPVSR</sequence>
<dbReference type="GO" id="GO:0005829">
    <property type="term" value="C:cytosol"/>
    <property type="evidence" value="ECO:0007669"/>
    <property type="project" value="TreeGrafter"/>
</dbReference>
<organism evidence="3 4">
    <name type="scientific">Alicyclobacillus acidoterrestris (strain ATCC 49025 / DSM 3922 / CIP 106132 / NCIMB 13137 / GD3B)</name>
    <dbReference type="NCBI Taxonomy" id="1356854"/>
    <lineage>
        <taxon>Bacteria</taxon>
        <taxon>Bacillati</taxon>
        <taxon>Bacillota</taxon>
        <taxon>Bacilli</taxon>
        <taxon>Bacillales</taxon>
        <taxon>Alicyclobacillaceae</taxon>
        <taxon>Alicyclobacillus</taxon>
    </lineage>
</organism>
<dbReference type="InterPro" id="IPR050523">
    <property type="entry name" value="AKR_Detox_Biosynth"/>
</dbReference>
<gene>
    <name evidence="3" type="ORF">K1I37_13235</name>
</gene>
<dbReference type="STRING" id="1356854.N007_13655"/>
<dbReference type="Proteomes" id="UP000829401">
    <property type="component" value="Chromosome"/>
</dbReference>
<accession>T0BGX5</accession>
<keyword evidence="1" id="KW-0560">Oxidoreductase</keyword>
<dbReference type="Pfam" id="PF00248">
    <property type="entry name" value="Aldo_ket_red"/>
    <property type="match status" value="1"/>
</dbReference>
<dbReference type="eggNOG" id="COG0667">
    <property type="taxonomic scope" value="Bacteria"/>
</dbReference>
<evidence type="ECO:0000313" key="4">
    <source>
        <dbReference type="Proteomes" id="UP000829401"/>
    </source>
</evidence>
<protein>
    <submittedName>
        <fullName evidence="3">Aldo/keto reductase</fullName>
    </submittedName>
</protein>
<evidence type="ECO:0000256" key="1">
    <source>
        <dbReference type="ARBA" id="ARBA00023002"/>
    </source>
</evidence>
<evidence type="ECO:0000313" key="3">
    <source>
        <dbReference type="EMBL" id="UNO47656.1"/>
    </source>
</evidence>
<dbReference type="InterPro" id="IPR023210">
    <property type="entry name" value="NADP_OxRdtase_dom"/>
</dbReference>
<dbReference type="PRINTS" id="PR00069">
    <property type="entry name" value="ALDKETRDTASE"/>
</dbReference>
<dbReference type="FunFam" id="3.20.20.100:FF:000004">
    <property type="entry name" value="Oxidoreductase, aldo/keto reductase"/>
    <property type="match status" value="1"/>
</dbReference>
<dbReference type="OrthoDB" id="9773828at2"/>
<dbReference type="RefSeq" id="WP_021297783.1">
    <property type="nucleotide sequence ID" value="NZ_AURB01000161.1"/>
</dbReference>
<dbReference type="SUPFAM" id="SSF51430">
    <property type="entry name" value="NAD(P)-linked oxidoreductase"/>
    <property type="match status" value="1"/>
</dbReference>
<accession>A0A9E6ZIB9</accession>
<dbReference type="AlphaFoldDB" id="T0BGX5"/>
<dbReference type="GO" id="GO:0016491">
    <property type="term" value="F:oxidoreductase activity"/>
    <property type="evidence" value="ECO:0007669"/>
    <property type="project" value="UniProtKB-KW"/>
</dbReference>
<name>T0BGX5_ALIAG</name>
<dbReference type="EMBL" id="CP080467">
    <property type="protein sequence ID" value="UNO47656.1"/>
    <property type="molecule type" value="Genomic_DNA"/>
</dbReference>
<dbReference type="Gene3D" id="3.20.20.100">
    <property type="entry name" value="NADP-dependent oxidoreductase domain"/>
    <property type="match status" value="1"/>
</dbReference>
<evidence type="ECO:0000259" key="2">
    <source>
        <dbReference type="Pfam" id="PF00248"/>
    </source>
</evidence>
<proteinExistence type="predicted"/>
<dbReference type="InterPro" id="IPR036812">
    <property type="entry name" value="NAD(P)_OxRdtase_dom_sf"/>
</dbReference>
<dbReference type="CDD" id="cd19079">
    <property type="entry name" value="AKR_EcYajO-like"/>
    <property type="match status" value="1"/>
</dbReference>
<dbReference type="KEGG" id="aaco:K1I37_13235"/>
<dbReference type="PANTHER" id="PTHR43364">
    <property type="entry name" value="NADH-SPECIFIC METHYLGLYOXAL REDUCTASE-RELATED"/>
    <property type="match status" value="1"/>
</dbReference>
<feature type="domain" description="NADP-dependent oxidoreductase" evidence="2">
    <location>
        <begin position="15"/>
        <end position="317"/>
    </location>
</feature>
<dbReference type="InterPro" id="IPR020471">
    <property type="entry name" value="AKR"/>
</dbReference>